<dbReference type="InterPro" id="IPR002059">
    <property type="entry name" value="CSP_DNA-bd"/>
</dbReference>
<feature type="compositionally biased region" description="Polar residues" evidence="1">
    <location>
        <begin position="258"/>
        <end position="273"/>
    </location>
</feature>
<dbReference type="PANTHER" id="PTHR11544">
    <property type="entry name" value="COLD SHOCK DOMAIN CONTAINING PROTEINS"/>
    <property type="match status" value="1"/>
</dbReference>
<dbReference type="Gene3D" id="2.40.50.140">
    <property type="entry name" value="Nucleic acid-binding proteins"/>
    <property type="match status" value="1"/>
</dbReference>
<dbReference type="SUPFAM" id="SSF50249">
    <property type="entry name" value="Nucleic acid-binding proteins"/>
    <property type="match status" value="1"/>
</dbReference>
<proteinExistence type="predicted"/>
<evidence type="ECO:0000259" key="2">
    <source>
        <dbReference type="PROSITE" id="PS51857"/>
    </source>
</evidence>
<dbReference type="InterPro" id="IPR012340">
    <property type="entry name" value="NA-bd_OB-fold"/>
</dbReference>
<feature type="compositionally biased region" description="Low complexity" evidence="1">
    <location>
        <begin position="197"/>
        <end position="207"/>
    </location>
</feature>
<evidence type="ECO:0000256" key="1">
    <source>
        <dbReference type="SAM" id="MobiDB-lite"/>
    </source>
</evidence>
<accession>A0A8C9L513</accession>
<sequence length="273" mass="28719">MAKTAWQGPWGSVLHRSSPPRGKPMATPLLLHVARASWPILAAQPTPQQPSALGLRAGRCDQQAQGAAVARQVGSPVTQTQTTDKGKKVLAMNVLGTVKWFNVKNRYGFITWNDNKEDVLIHQTAIMKNNPRKYLHSLGNEEIVEFNIIQGIKGPQAANVAGPGGVPVQGSKHPPNCKFSSSRQWPTEAPNRLVHQPPFAGGPAPRGGNRDPKPGSQNGGPGPGGGKKAPNPTGAGREAQAQGTEPNGPDPARGAGSVFSQSGTQLPISGQHE</sequence>
<feature type="domain" description="CSD" evidence="2">
    <location>
        <begin position="93"/>
        <end position="162"/>
    </location>
</feature>
<feature type="region of interest" description="Disordered" evidence="1">
    <location>
        <begin position="1"/>
        <end position="21"/>
    </location>
</feature>
<dbReference type="GO" id="GO:0003676">
    <property type="term" value="F:nucleic acid binding"/>
    <property type="evidence" value="ECO:0007669"/>
    <property type="project" value="InterPro"/>
</dbReference>
<dbReference type="InterPro" id="IPR011129">
    <property type="entry name" value="CSD"/>
</dbReference>
<dbReference type="InterPro" id="IPR050181">
    <property type="entry name" value="Cold_shock_domain"/>
</dbReference>
<dbReference type="PRINTS" id="PR00050">
    <property type="entry name" value="COLDSHOCK"/>
</dbReference>
<dbReference type="GeneTree" id="ENSGT00940000153341"/>
<dbReference type="PROSITE" id="PS51857">
    <property type="entry name" value="CSD_2"/>
    <property type="match status" value="1"/>
</dbReference>
<dbReference type="Proteomes" id="UP000694409">
    <property type="component" value="Unassembled WGS sequence"/>
</dbReference>
<dbReference type="SMART" id="SM00357">
    <property type="entry name" value="CSP"/>
    <property type="match status" value="1"/>
</dbReference>
<keyword evidence="4" id="KW-1185">Reference proteome</keyword>
<feature type="region of interest" description="Disordered" evidence="1">
    <location>
        <begin position="160"/>
        <end position="273"/>
    </location>
</feature>
<name>A0A8C9L513_SERCA</name>
<dbReference type="Ensembl" id="ENSSCAT00000000472.1">
    <property type="protein sequence ID" value="ENSSCAP00000000426.1"/>
    <property type="gene ID" value="ENSSCAG00000000364.1"/>
</dbReference>
<organism evidence="3 4">
    <name type="scientific">Serinus canaria</name>
    <name type="common">Island canary</name>
    <name type="synonym">Fringilla canaria</name>
    <dbReference type="NCBI Taxonomy" id="9135"/>
    <lineage>
        <taxon>Eukaryota</taxon>
        <taxon>Metazoa</taxon>
        <taxon>Chordata</taxon>
        <taxon>Craniata</taxon>
        <taxon>Vertebrata</taxon>
        <taxon>Euteleostomi</taxon>
        <taxon>Archelosauria</taxon>
        <taxon>Archosauria</taxon>
        <taxon>Dinosauria</taxon>
        <taxon>Saurischia</taxon>
        <taxon>Theropoda</taxon>
        <taxon>Coelurosauria</taxon>
        <taxon>Aves</taxon>
        <taxon>Neognathae</taxon>
        <taxon>Neoaves</taxon>
        <taxon>Telluraves</taxon>
        <taxon>Australaves</taxon>
        <taxon>Passeriformes</taxon>
        <taxon>Passeroidea</taxon>
        <taxon>Fringillidae</taxon>
        <taxon>Carduelinae</taxon>
        <taxon>Serinus</taxon>
    </lineage>
</organism>
<evidence type="ECO:0000313" key="3">
    <source>
        <dbReference type="Ensembl" id="ENSSCAP00000000426.1"/>
    </source>
</evidence>
<reference evidence="3" key="1">
    <citation type="submission" date="2025-08" db="UniProtKB">
        <authorList>
            <consortium name="Ensembl"/>
        </authorList>
    </citation>
    <scope>IDENTIFICATION</scope>
</reference>
<dbReference type="AlphaFoldDB" id="A0A8C9L513"/>
<dbReference type="CDD" id="cd04458">
    <property type="entry name" value="CSP_CDS"/>
    <property type="match status" value="1"/>
</dbReference>
<protein>
    <recommendedName>
        <fullName evidence="2">CSD domain-containing protein</fullName>
    </recommendedName>
</protein>
<feature type="compositionally biased region" description="Gly residues" evidence="1">
    <location>
        <begin position="217"/>
        <end position="227"/>
    </location>
</feature>
<dbReference type="Pfam" id="PF00313">
    <property type="entry name" value="CSD"/>
    <property type="match status" value="1"/>
</dbReference>
<reference evidence="3" key="2">
    <citation type="submission" date="2025-09" db="UniProtKB">
        <authorList>
            <consortium name="Ensembl"/>
        </authorList>
    </citation>
    <scope>IDENTIFICATION</scope>
</reference>
<evidence type="ECO:0000313" key="4">
    <source>
        <dbReference type="Proteomes" id="UP000694409"/>
    </source>
</evidence>